<keyword evidence="4" id="KW-1185">Reference proteome</keyword>
<dbReference type="VEuPathDB" id="ToxoDB:CSUI_002572"/>
<feature type="transmembrane region" description="Helical" evidence="2">
    <location>
        <begin position="60"/>
        <end position="82"/>
    </location>
</feature>
<dbReference type="EMBL" id="MIGC01001076">
    <property type="protein sequence ID" value="PHJ23577.1"/>
    <property type="molecule type" value="Genomic_DNA"/>
</dbReference>
<reference evidence="3 4" key="1">
    <citation type="journal article" date="2017" name="Int. J. Parasitol.">
        <title>The genome of the protozoan parasite Cystoisospora suis and a reverse vaccinology approach to identify vaccine candidates.</title>
        <authorList>
            <person name="Palmieri N."/>
            <person name="Shrestha A."/>
            <person name="Ruttkowski B."/>
            <person name="Beck T."/>
            <person name="Vogl C."/>
            <person name="Tomley F."/>
            <person name="Blake D.P."/>
            <person name="Joachim A."/>
        </authorList>
    </citation>
    <scope>NUCLEOTIDE SEQUENCE [LARGE SCALE GENOMIC DNA]</scope>
    <source>
        <strain evidence="3 4">Wien I</strain>
    </source>
</reference>
<evidence type="ECO:0000256" key="2">
    <source>
        <dbReference type="SAM" id="Phobius"/>
    </source>
</evidence>
<keyword evidence="2" id="KW-0472">Membrane</keyword>
<dbReference type="Proteomes" id="UP000221165">
    <property type="component" value="Unassembled WGS sequence"/>
</dbReference>
<evidence type="ECO:0000256" key="1">
    <source>
        <dbReference type="SAM" id="MobiDB-lite"/>
    </source>
</evidence>
<sequence>MLQACLDKQICKESSSAGVELTCRDLLKLSIPFGWTIAACCLYAYYTIEPVAKGTFPKTIPMYWSLISAFPAFMTALNLFIFHRDHVVRTGLSRASLSELTQVVRLISVVGVFTFTTLAVASALQLARCRLCDNESYKENVIWCGVSLGWMIVMACTSPTARHFSKLIFRYETFQQQADSLTPTLCCVGSAHPGGDGTGNGPAPPPSLRPVSWGGIGGGDTSGTGGTGSSHGGGYYGGNTSTMIAAGYPASGGYNTGVGGGARTLSYMSGGGGGEAEADYLRAATGAAPGQVVTGKVSSKVVDSSGSENHDGSSGGGK</sequence>
<name>A0A2C6L475_9APIC</name>
<dbReference type="OrthoDB" id="345159at2759"/>
<feature type="transmembrane region" description="Helical" evidence="2">
    <location>
        <begin position="29"/>
        <end position="48"/>
    </location>
</feature>
<dbReference type="AlphaFoldDB" id="A0A2C6L475"/>
<gene>
    <name evidence="3" type="ORF">CSUI_002572</name>
</gene>
<organism evidence="3 4">
    <name type="scientific">Cystoisospora suis</name>
    <dbReference type="NCBI Taxonomy" id="483139"/>
    <lineage>
        <taxon>Eukaryota</taxon>
        <taxon>Sar</taxon>
        <taxon>Alveolata</taxon>
        <taxon>Apicomplexa</taxon>
        <taxon>Conoidasida</taxon>
        <taxon>Coccidia</taxon>
        <taxon>Eucoccidiorida</taxon>
        <taxon>Eimeriorina</taxon>
        <taxon>Sarcocystidae</taxon>
        <taxon>Cystoisospora</taxon>
    </lineage>
</organism>
<dbReference type="GeneID" id="94425983"/>
<proteinExistence type="predicted"/>
<feature type="region of interest" description="Disordered" evidence="1">
    <location>
        <begin position="289"/>
        <end position="318"/>
    </location>
</feature>
<feature type="compositionally biased region" description="Low complexity" evidence="1">
    <location>
        <begin position="292"/>
        <end position="307"/>
    </location>
</feature>
<dbReference type="RefSeq" id="XP_067925252.1">
    <property type="nucleotide sequence ID" value="XM_068062772.1"/>
</dbReference>
<feature type="transmembrane region" description="Helical" evidence="2">
    <location>
        <begin position="103"/>
        <end position="128"/>
    </location>
</feature>
<keyword evidence="2 3" id="KW-0812">Transmembrane</keyword>
<evidence type="ECO:0000313" key="4">
    <source>
        <dbReference type="Proteomes" id="UP000221165"/>
    </source>
</evidence>
<comment type="caution">
    <text evidence="3">The sequence shown here is derived from an EMBL/GenBank/DDBJ whole genome shotgun (WGS) entry which is preliminary data.</text>
</comment>
<feature type="compositionally biased region" description="Gly residues" evidence="1">
    <location>
        <begin position="214"/>
        <end position="229"/>
    </location>
</feature>
<keyword evidence="2" id="KW-1133">Transmembrane helix</keyword>
<protein>
    <submittedName>
        <fullName evidence="3">Transmembrane protein</fullName>
    </submittedName>
</protein>
<accession>A0A2C6L475</accession>
<feature type="region of interest" description="Disordered" evidence="1">
    <location>
        <begin position="196"/>
        <end position="229"/>
    </location>
</feature>
<evidence type="ECO:0000313" key="3">
    <source>
        <dbReference type="EMBL" id="PHJ23577.1"/>
    </source>
</evidence>